<evidence type="ECO:0000313" key="3">
    <source>
        <dbReference type="Proteomes" id="UP000663901"/>
    </source>
</evidence>
<feature type="region of interest" description="Disordered" evidence="1">
    <location>
        <begin position="83"/>
        <end position="102"/>
    </location>
</feature>
<dbReference type="Proteomes" id="UP000663901">
    <property type="component" value="Chromosome"/>
</dbReference>
<proteinExistence type="predicted"/>
<protein>
    <submittedName>
        <fullName evidence="2">Uncharacterized protein</fullName>
    </submittedName>
</protein>
<dbReference type="RefSeq" id="WP_015699467.1">
    <property type="nucleotide sequence ID" value="NZ_AP019753.1"/>
</dbReference>
<name>A0A8A4KEG8_PANAN</name>
<evidence type="ECO:0000313" key="2">
    <source>
        <dbReference type="EMBL" id="QTC46833.1"/>
    </source>
</evidence>
<accession>A0A8A4KEG8</accession>
<sequence length="102" mass="11893">MLFHDDEKEHVILGEAVVSLALGEKEISFDTLITELNQMAEEETCDNRLAEIFAARSWLKQFRQSHARPNASLRWLMSANQNENAKRNDDVIRFRSDEDDDR</sequence>
<dbReference type="EMBL" id="CP059084">
    <property type="protein sequence ID" value="QTC46833.1"/>
    <property type="molecule type" value="Genomic_DNA"/>
</dbReference>
<dbReference type="AlphaFoldDB" id="A0A8A4KEG8"/>
<organism evidence="2 3">
    <name type="scientific">Pantoea ananas</name>
    <name type="common">Erwinia uredovora</name>
    <dbReference type="NCBI Taxonomy" id="553"/>
    <lineage>
        <taxon>Bacteria</taxon>
        <taxon>Pseudomonadati</taxon>
        <taxon>Pseudomonadota</taxon>
        <taxon>Gammaproteobacteria</taxon>
        <taxon>Enterobacterales</taxon>
        <taxon>Erwiniaceae</taxon>
        <taxon>Pantoea</taxon>
    </lineage>
</organism>
<gene>
    <name evidence="2" type="ORF">H0Z12_04405</name>
</gene>
<reference evidence="2" key="1">
    <citation type="submission" date="2020-07" db="EMBL/GenBank/DDBJ databases">
        <title>Genome Sequences for Panteoa spp. that cause Center Rot in Onions.</title>
        <authorList>
            <person name="Asselin J.A."/>
            <person name="Helmann T."/>
            <person name="Beer S."/>
            <person name="Stodghill P."/>
        </authorList>
    </citation>
    <scope>NUCLEOTIDE SEQUENCE</scope>
    <source>
        <strain evidence="2">OC5a</strain>
    </source>
</reference>
<feature type="compositionally biased region" description="Basic and acidic residues" evidence="1">
    <location>
        <begin position="84"/>
        <end position="96"/>
    </location>
</feature>
<evidence type="ECO:0000256" key="1">
    <source>
        <dbReference type="SAM" id="MobiDB-lite"/>
    </source>
</evidence>